<keyword evidence="10" id="KW-0482">Metalloprotease</keyword>
<organism evidence="14 15">
    <name type="scientific">Hymenobacter mellowenesis</name>
    <dbReference type="NCBI Taxonomy" id="3063995"/>
    <lineage>
        <taxon>Bacteria</taxon>
        <taxon>Pseudomonadati</taxon>
        <taxon>Bacteroidota</taxon>
        <taxon>Cytophagia</taxon>
        <taxon>Cytophagales</taxon>
        <taxon>Hymenobacteraceae</taxon>
        <taxon>Hymenobacter</taxon>
    </lineage>
</organism>
<dbReference type="InterPro" id="IPR027268">
    <property type="entry name" value="Peptidase_M4/M1_CTD_sf"/>
</dbReference>
<dbReference type="CDD" id="cd09602">
    <property type="entry name" value="M1_APN"/>
    <property type="match status" value="1"/>
</dbReference>
<dbReference type="RefSeq" id="WP_305014050.1">
    <property type="nucleotide sequence ID" value="NZ_JAUQSX010000016.1"/>
</dbReference>
<evidence type="ECO:0000256" key="8">
    <source>
        <dbReference type="ARBA" id="ARBA00022801"/>
    </source>
</evidence>
<dbReference type="InterPro" id="IPR050344">
    <property type="entry name" value="Peptidase_M1_aminopeptidases"/>
</dbReference>
<comment type="catalytic activity">
    <reaction evidence="1">
        <text>Release of an N-terminal amino acid, Xaa-|-Yaa- from a peptide, amide or arylamide. Xaa is preferably Ala, but may be most amino acids including Pro (slow action). When a terminal hydrophobic residue is followed by a prolyl residue, the two may be released as an intact Xaa-Pro dipeptide.</text>
        <dbReference type="EC" id="3.4.11.2"/>
    </reaction>
</comment>
<keyword evidence="9" id="KW-0862">Zinc</keyword>
<dbReference type="PANTHER" id="PTHR11533:SF299">
    <property type="entry name" value="AMINOPEPTIDASE"/>
    <property type="match status" value="1"/>
</dbReference>
<dbReference type="InterPro" id="IPR045357">
    <property type="entry name" value="Aminopeptidase_N-like_N"/>
</dbReference>
<dbReference type="InterPro" id="IPR001930">
    <property type="entry name" value="Peptidase_M1"/>
</dbReference>
<dbReference type="PANTHER" id="PTHR11533">
    <property type="entry name" value="PROTEASE M1 ZINC METALLOPROTEASE"/>
    <property type="match status" value="1"/>
</dbReference>
<keyword evidence="6" id="KW-0645">Protease</keyword>
<sequence length="900" mass="100688">MNFSFRKYGRAGGFLLAMLAVACQRTPIVQTGLPAADTASAVPPRPLPPVEKGVSETLAVARKQNISGVAYQLSLHIPDKKADPIAAEETVSFTLRDSRDPVQLDFKAPTANLHGLKVNGQIVAIDHRNEHLVLPAATLKAGRNVVEISLAAGEQSLNRNADYLYTLLVPDRARTVVPVFDQPDLKATFKLSLTVPLAWQAVANAPVRDSATTLDGRIPGSKTYRFATSDSISTYLFSFTAGKFTRLSRTLNGRPMTLLHRETDPAKLRLSLGPIFQLHADALQFMEQYTGIPYPFQKFDFTAIPDFQYGGMEHVGAIDYKASTLFLDEGATQDQVLARSNLVSHETAHMWFGDLVTMRWFNDVWMKEVFANFMADKMVPEEKQRRIDPEENYWLGRELSYRPLPRQLQDLKFVVDHYPAAYGIDRTAGANPIRQPLANLQDAGSLYGNIIYHKAPIMMRQLERLMGPAAFQAGLQEYLRKYAHGNATWPDLIEILDARTPADLQAWNQVWVNQPGRPLFSYRISGGHDQRYGLYVTQTAEDGSDRLWPQEFEVLIESASGEQQQLSVKMEGKEKGIRIPFLPKRIVFNSTGVGYGVFPVAPELLSTVTQLKNPVTRAATYVNVYENMLRGETVKPLELLTRYRQALTREPEELNLKLLTGQASAIFWQFLTPAQRQAVGPGLEADLWAALLKNPAANSKKQLFKTYQSIALTKPAQTRLYQIWQSQQATAGVKLTEDDYTALALALAVRDYSATTPILPQQLARIKNVDRRQRLEFLMPALASDVATRDAFFATLKDEKGREKEAWVTAALGYLHHPLRQATSEKYLLASLDLLEEIQLTGDIFFPYSWLQATLGSYQSATAAATVRAFLAAHPSYNPQLRAKLLQAADDLFRAEKLAR</sequence>
<feature type="domain" description="Aminopeptidase N-like N-terminal" evidence="13">
    <location>
        <begin position="163"/>
        <end position="236"/>
    </location>
</feature>
<evidence type="ECO:0000256" key="5">
    <source>
        <dbReference type="ARBA" id="ARBA00015611"/>
    </source>
</evidence>
<accession>A0ABT9AKK1</accession>
<dbReference type="PRINTS" id="PR00756">
    <property type="entry name" value="ALADIPTASE"/>
</dbReference>
<evidence type="ECO:0000259" key="13">
    <source>
        <dbReference type="Pfam" id="PF17900"/>
    </source>
</evidence>
<evidence type="ECO:0000256" key="9">
    <source>
        <dbReference type="ARBA" id="ARBA00022833"/>
    </source>
</evidence>
<dbReference type="Proteomes" id="UP001167796">
    <property type="component" value="Unassembled WGS sequence"/>
</dbReference>
<keyword evidence="11" id="KW-0732">Signal</keyword>
<feature type="signal peptide" evidence="11">
    <location>
        <begin position="1"/>
        <end position="22"/>
    </location>
</feature>
<feature type="domain" description="Peptidase M1 membrane alanine aminopeptidase" evidence="12">
    <location>
        <begin position="279"/>
        <end position="506"/>
    </location>
</feature>
<dbReference type="InterPro" id="IPR014782">
    <property type="entry name" value="Peptidase_M1_dom"/>
</dbReference>
<evidence type="ECO:0000256" key="10">
    <source>
        <dbReference type="ARBA" id="ARBA00023049"/>
    </source>
</evidence>
<evidence type="ECO:0000256" key="11">
    <source>
        <dbReference type="SAM" id="SignalP"/>
    </source>
</evidence>
<feature type="chain" id="PRO_5046627697" description="Aminopeptidase N" evidence="11">
    <location>
        <begin position="23"/>
        <end position="900"/>
    </location>
</feature>
<name>A0ABT9AKK1_9BACT</name>
<evidence type="ECO:0000256" key="7">
    <source>
        <dbReference type="ARBA" id="ARBA00022723"/>
    </source>
</evidence>
<dbReference type="GO" id="GO:0004177">
    <property type="term" value="F:aminopeptidase activity"/>
    <property type="evidence" value="ECO:0007669"/>
    <property type="project" value="UniProtKB-KW"/>
</dbReference>
<proteinExistence type="inferred from homology"/>
<dbReference type="Pfam" id="PF01433">
    <property type="entry name" value="Peptidase_M1"/>
    <property type="match status" value="1"/>
</dbReference>
<comment type="caution">
    <text evidence="14">The sequence shown here is derived from an EMBL/GenBank/DDBJ whole genome shotgun (WGS) entry which is preliminary data.</text>
</comment>
<evidence type="ECO:0000259" key="12">
    <source>
        <dbReference type="Pfam" id="PF01433"/>
    </source>
</evidence>
<dbReference type="PROSITE" id="PS51257">
    <property type="entry name" value="PROKAR_LIPOPROTEIN"/>
    <property type="match status" value="1"/>
</dbReference>
<dbReference type="SUPFAM" id="SSF63737">
    <property type="entry name" value="Leukotriene A4 hydrolase N-terminal domain"/>
    <property type="match status" value="1"/>
</dbReference>
<evidence type="ECO:0000256" key="4">
    <source>
        <dbReference type="ARBA" id="ARBA00012564"/>
    </source>
</evidence>
<reference evidence="14" key="1">
    <citation type="submission" date="2023-07" db="EMBL/GenBank/DDBJ databases">
        <authorList>
            <person name="Kim M.K."/>
        </authorList>
    </citation>
    <scope>NUCLEOTIDE SEQUENCE</scope>
    <source>
        <strain evidence="14">M29</strain>
    </source>
</reference>
<comment type="similarity">
    <text evidence="3">Belongs to the peptidase M1 family.</text>
</comment>
<evidence type="ECO:0000256" key="6">
    <source>
        <dbReference type="ARBA" id="ARBA00022670"/>
    </source>
</evidence>
<comment type="cofactor">
    <cofactor evidence="2">
        <name>Zn(2+)</name>
        <dbReference type="ChEBI" id="CHEBI:29105"/>
    </cofactor>
</comment>
<evidence type="ECO:0000256" key="1">
    <source>
        <dbReference type="ARBA" id="ARBA00000098"/>
    </source>
</evidence>
<dbReference type="InterPro" id="IPR042097">
    <property type="entry name" value="Aminopeptidase_N-like_N_sf"/>
</dbReference>
<protein>
    <recommendedName>
        <fullName evidence="5">Aminopeptidase N</fullName>
        <ecNumber evidence="4">3.4.11.2</ecNumber>
    </recommendedName>
</protein>
<dbReference type="Gene3D" id="1.10.390.10">
    <property type="entry name" value="Neutral Protease Domain 2"/>
    <property type="match status" value="1"/>
</dbReference>
<dbReference type="Gene3D" id="2.60.40.1730">
    <property type="entry name" value="tricorn interacting facor f3 domain"/>
    <property type="match status" value="1"/>
</dbReference>
<evidence type="ECO:0000256" key="2">
    <source>
        <dbReference type="ARBA" id="ARBA00001947"/>
    </source>
</evidence>
<evidence type="ECO:0000256" key="3">
    <source>
        <dbReference type="ARBA" id="ARBA00010136"/>
    </source>
</evidence>
<dbReference type="EC" id="3.4.11.2" evidence="4"/>
<keyword evidence="15" id="KW-1185">Reference proteome</keyword>
<keyword evidence="7" id="KW-0479">Metal-binding</keyword>
<gene>
    <name evidence="14" type="ORF">Q5H92_23665</name>
</gene>
<dbReference type="SUPFAM" id="SSF55486">
    <property type="entry name" value="Metalloproteases ('zincins'), catalytic domain"/>
    <property type="match status" value="1"/>
</dbReference>
<evidence type="ECO:0000313" key="15">
    <source>
        <dbReference type="Proteomes" id="UP001167796"/>
    </source>
</evidence>
<evidence type="ECO:0000313" key="14">
    <source>
        <dbReference type="EMBL" id="MDO7849382.1"/>
    </source>
</evidence>
<dbReference type="Pfam" id="PF17900">
    <property type="entry name" value="Peptidase_M1_N"/>
    <property type="match status" value="1"/>
</dbReference>
<dbReference type="EMBL" id="JAUQSX010000016">
    <property type="protein sequence ID" value="MDO7849382.1"/>
    <property type="molecule type" value="Genomic_DNA"/>
</dbReference>
<keyword evidence="8" id="KW-0378">Hydrolase</keyword>
<keyword evidence="14" id="KW-0031">Aminopeptidase</keyword>